<evidence type="ECO:0000256" key="1">
    <source>
        <dbReference type="SAM" id="Coils"/>
    </source>
</evidence>
<keyword evidence="4" id="KW-1185">Reference proteome</keyword>
<proteinExistence type="predicted"/>
<sequence length="513" mass="56406">MRIRRSRRATTTTTTARAVVRGDSGVSPDDVDANGGAAPNATIVARLREELRDAHNENAHLREELTALEEGWASRSGDASAVTEMEDAHAHEMIAMRAAFERELETAKEAGIDRERDTAQAVTDAMQHMLEESEAKNRELEEELQRATEKEEARLEALESEMRERLRAAERIGALSASGSGDSARAAAERRATLLELTLEEFEKETIEAMSDIESRLSLAVDAVDQSNVALEEARAEANELGRVRAGLEGALAEKEQKMAEQLREVEEKLTHAQSAHSIEVNRGVELLERIASLESARDELESRLSDEAQRRKSERQEYEQNATASTAQIERLEASYREAQSTLDSSESVVQTLRDDLERARDEARTAAAAVEELESRVDELAEAVRSAELAGDEALRSAIESHSQERVALEAKISALEGVVEETLLNSVGAPIEDVEAMKADFEATLSKQEAKIRNLEKLAAIGREMMAVKDTIVAECAALQNEIVECEAQKDALSLENAKLLGRLAALEQD</sequence>
<keyword evidence="1" id="KW-0175">Coiled coil</keyword>
<feature type="coiled-coil region" evidence="1">
    <location>
        <begin position="123"/>
        <end position="205"/>
    </location>
</feature>
<name>A4RV54_OSTLU</name>
<dbReference type="HOGENOM" id="CLU_531454_0_0_1"/>
<accession>A4RV54</accession>
<dbReference type="Gramene" id="ABO95372">
    <property type="protein sequence ID" value="ABO95372"/>
    <property type="gene ID" value="OSTLU_14802"/>
</dbReference>
<dbReference type="OMA" id="SEMANEM"/>
<gene>
    <name evidence="3" type="ORF">OSTLU_14802</name>
</gene>
<dbReference type="RefSeq" id="XP_001417079.1">
    <property type="nucleotide sequence ID" value="XM_001417042.1"/>
</dbReference>
<feature type="compositionally biased region" description="Basic and acidic residues" evidence="2">
    <location>
        <begin position="299"/>
        <end position="319"/>
    </location>
</feature>
<organism evidence="3 4">
    <name type="scientific">Ostreococcus lucimarinus (strain CCE9901)</name>
    <dbReference type="NCBI Taxonomy" id="436017"/>
    <lineage>
        <taxon>Eukaryota</taxon>
        <taxon>Viridiplantae</taxon>
        <taxon>Chlorophyta</taxon>
        <taxon>Mamiellophyceae</taxon>
        <taxon>Mamiellales</taxon>
        <taxon>Bathycoccaceae</taxon>
        <taxon>Ostreococcus</taxon>
    </lineage>
</organism>
<evidence type="ECO:0000256" key="2">
    <source>
        <dbReference type="SAM" id="MobiDB-lite"/>
    </source>
</evidence>
<evidence type="ECO:0000313" key="3">
    <source>
        <dbReference type="EMBL" id="ABO95372.1"/>
    </source>
</evidence>
<dbReference type="GeneID" id="5001122"/>
<evidence type="ECO:0000313" key="4">
    <source>
        <dbReference type="Proteomes" id="UP000001568"/>
    </source>
</evidence>
<dbReference type="EMBL" id="CP000583">
    <property type="protein sequence ID" value="ABO95372.1"/>
    <property type="molecule type" value="Genomic_DNA"/>
</dbReference>
<reference evidence="3 4" key="1">
    <citation type="journal article" date="2007" name="Proc. Natl. Acad. Sci. U.S.A.">
        <title>The tiny eukaryote Ostreococcus provides genomic insights into the paradox of plankton speciation.</title>
        <authorList>
            <person name="Palenik B."/>
            <person name="Grimwood J."/>
            <person name="Aerts A."/>
            <person name="Rouze P."/>
            <person name="Salamov A."/>
            <person name="Putnam N."/>
            <person name="Dupont C."/>
            <person name="Jorgensen R."/>
            <person name="Derelle E."/>
            <person name="Rombauts S."/>
            <person name="Zhou K."/>
            <person name="Otillar R."/>
            <person name="Merchant S.S."/>
            <person name="Podell S."/>
            <person name="Gaasterland T."/>
            <person name="Napoli C."/>
            <person name="Gendler K."/>
            <person name="Manuell A."/>
            <person name="Tai V."/>
            <person name="Vallon O."/>
            <person name="Piganeau G."/>
            <person name="Jancek S."/>
            <person name="Heijde M."/>
            <person name="Jabbari K."/>
            <person name="Bowler C."/>
            <person name="Lohr M."/>
            <person name="Robbens S."/>
            <person name="Werner G."/>
            <person name="Dubchak I."/>
            <person name="Pazour G.J."/>
            <person name="Ren Q."/>
            <person name="Paulsen I."/>
            <person name="Delwiche C."/>
            <person name="Schmutz J."/>
            <person name="Rokhsar D."/>
            <person name="Van de Peer Y."/>
            <person name="Moreau H."/>
            <person name="Grigoriev I.V."/>
        </authorList>
    </citation>
    <scope>NUCLEOTIDE SEQUENCE [LARGE SCALE GENOMIC DNA]</scope>
    <source>
        <strain evidence="3 4">CCE9901</strain>
    </source>
</reference>
<dbReference type="Proteomes" id="UP000001568">
    <property type="component" value="Chromosome 3"/>
</dbReference>
<feature type="region of interest" description="Disordered" evidence="2">
    <location>
        <begin position="299"/>
        <end position="325"/>
    </location>
</feature>
<feature type="coiled-coil region" evidence="1">
    <location>
        <begin position="44"/>
        <end position="71"/>
    </location>
</feature>
<dbReference type="AlphaFoldDB" id="A4RV54"/>
<dbReference type="KEGG" id="olu:OSTLU_14802"/>
<dbReference type="eggNOG" id="KOG1836">
    <property type="taxonomic scope" value="Eukaryota"/>
</dbReference>
<protein>
    <submittedName>
        <fullName evidence="3">Uncharacterized protein</fullName>
    </submittedName>
</protein>